<accession>A0ABQ7BKE6</accession>
<evidence type="ECO:0000313" key="2">
    <source>
        <dbReference type="EMBL" id="KAF3533139.1"/>
    </source>
</evidence>
<proteinExistence type="predicted"/>
<reference evidence="2 3" key="1">
    <citation type="journal article" date="2020" name="BMC Genomics">
        <title>Intraspecific diversification of the crop wild relative Brassica cretica Lam. using demographic model selection.</title>
        <authorList>
            <person name="Kioukis A."/>
            <person name="Michalopoulou V.A."/>
            <person name="Briers L."/>
            <person name="Pirintsos S."/>
            <person name="Studholme D.J."/>
            <person name="Pavlidis P."/>
            <person name="Sarris P.F."/>
        </authorList>
    </citation>
    <scope>NUCLEOTIDE SEQUENCE [LARGE SCALE GENOMIC DNA]</scope>
    <source>
        <strain evidence="3">cv. PFS-1207/04</strain>
    </source>
</reference>
<name>A0ABQ7BKE6_BRACR</name>
<evidence type="ECO:0000256" key="1">
    <source>
        <dbReference type="SAM" id="SignalP"/>
    </source>
</evidence>
<comment type="caution">
    <text evidence="2">The sequence shown here is derived from an EMBL/GenBank/DDBJ whole genome shotgun (WGS) entry which is preliminary data.</text>
</comment>
<feature type="chain" id="PRO_5045279199" evidence="1">
    <location>
        <begin position="26"/>
        <end position="152"/>
    </location>
</feature>
<dbReference type="EMBL" id="QGKV02001507">
    <property type="protein sequence ID" value="KAF3533139.1"/>
    <property type="molecule type" value="Genomic_DNA"/>
</dbReference>
<organism evidence="2 3">
    <name type="scientific">Brassica cretica</name>
    <name type="common">Mustard</name>
    <dbReference type="NCBI Taxonomy" id="69181"/>
    <lineage>
        <taxon>Eukaryota</taxon>
        <taxon>Viridiplantae</taxon>
        <taxon>Streptophyta</taxon>
        <taxon>Embryophyta</taxon>
        <taxon>Tracheophyta</taxon>
        <taxon>Spermatophyta</taxon>
        <taxon>Magnoliopsida</taxon>
        <taxon>eudicotyledons</taxon>
        <taxon>Gunneridae</taxon>
        <taxon>Pentapetalae</taxon>
        <taxon>rosids</taxon>
        <taxon>malvids</taxon>
        <taxon>Brassicales</taxon>
        <taxon>Brassicaceae</taxon>
        <taxon>Brassiceae</taxon>
        <taxon>Brassica</taxon>
    </lineage>
</organism>
<keyword evidence="3" id="KW-1185">Reference proteome</keyword>
<feature type="signal peptide" evidence="1">
    <location>
        <begin position="1"/>
        <end position="25"/>
    </location>
</feature>
<keyword evidence="1" id="KW-0732">Signal</keyword>
<evidence type="ECO:0000313" key="3">
    <source>
        <dbReference type="Proteomes" id="UP000266723"/>
    </source>
</evidence>
<sequence length="152" mass="18066">MKEGCPWRLLALCWTMDVSLKLWNGDSDGEINVPLAEQRKQETRQLFAFFEHISIDASVNYPSTLPIRNRVLPLRFQTSHYPKRDSMTIPSDSERFRFRFRFGSTKCMTTNDSMLRRWRLLALYWTMDVFLKLWNGDRDGLLIRDTRLPCIV</sequence>
<dbReference type="Proteomes" id="UP000266723">
    <property type="component" value="Unassembled WGS sequence"/>
</dbReference>
<gene>
    <name evidence="2" type="ORF">DY000_02040036</name>
</gene>
<protein>
    <submittedName>
        <fullName evidence="2">Uncharacterized protein</fullName>
    </submittedName>
</protein>